<evidence type="ECO:0000313" key="4">
    <source>
        <dbReference type="Proteomes" id="UP000198460"/>
    </source>
</evidence>
<sequence>MKRNSGLRKHGRSLHRADAMRERPHSRRLPWARGMAKIVFVTIAVSQALSAAFAGLARAIGYDADPTVLLGFNFISCALVSFWLQSDAQRAYRDALSSGRLKRQAPRAGAAHTVPADCPKRWLVILHIELNPHLLDDAR</sequence>
<accession>A0A238H8G3</accession>
<evidence type="ECO:0000256" key="1">
    <source>
        <dbReference type="SAM" id="MobiDB-lite"/>
    </source>
</evidence>
<evidence type="ECO:0000256" key="2">
    <source>
        <dbReference type="SAM" id="Phobius"/>
    </source>
</evidence>
<organism evidence="3 4">
    <name type="scientific">Burkholderia singularis</name>
    <dbReference type="NCBI Taxonomy" id="1503053"/>
    <lineage>
        <taxon>Bacteria</taxon>
        <taxon>Pseudomonadati</taxon>
        <taxon>Pseudomonadota</taxon>
        <taxon>Betaproteobacteria</taxon>
        <taxon>Burkholderiales</taxon>
        <taxon>Burkholderiaceae</taxon>
        <taxon>Burkholderia</taxon>
        <taxon>pseudomallei group</taxon>
    </lineage>
</organism>
<feature type="compositionally biased region" description="Basic residues" evidence="1">
    <location>
        <begin position="1"/>
        <end position="14"/>
    </location>
</feature>
<dbReference type="AlphaFoldDB" id="A0A238H8G3"/>
<reference evidence="3 4" key="1">
    <citation type="submission" date="2017-04" db="EMBL/GenBank/DDBJ databases">
        <authorList>
            <person name="Afonso C.L."/>
            <person name="Miller P.J."/>
            <person name="Scott M.A."/>
            <person name="Spackman E."/>
            <person name="Goraichik I."/>
            <person name="Dimitrov K.M."/>
            <person name="Suarez D.L."/>
            <person name="Swayne D.E."/>
        </authorList>
    </citation>
    <scope>NUCLEOTIDE SEQUENCE [LARGE SCALE GENOMIC DNA]</scope>
    <source>
        <strain evidence="3">LMG 28154</strain>
    </source>
</reference>
<proteinExistence type="predicted"/>
<feature type="region of interest" description="Disordered" evidence="1">
    <location>
        <begin position="1"/>
        <end position="22"/>
    </location>
</feature>
<name>A0A238H8G3_9BURK</name>
<keyword evidence="2" id="KW-0472">Membrane</keyword>
<dbReference type="EMBL" id="FXAN01000076">
    <property type="protein sequence ID" value="SMG01568.1"/>
    <property type="molecule type" value="Genomic_DNA"/>
</dbReference>
<keyword evidence="2" id="KW-0812">Transmembrane</keyword>
<gene>
    <name evidence="3" type="ORF">BSIN_4449</name>
</gene>
<keyword evidence="2" id="KW-1133">Transmembrane helix</keyword>
<protein>
    <submittedName>
        <fullName evidence="3">Uncharacterized protein</fullName>
    </submittedName>
</protein>
<evidence type="ECO:0000313" key="3">
    <source>
        <dbReference type="EMBL" id="SMG01568.1"/>
    </source>
</evidence>
<dbReference type="Proteomes" id="UP000198460">
    <property type="component" value="Unassembled WGS sequence"/>
</dbReference>
<feature type="transmembrane region" description="Helical" evidence="2">
    <location>
        <begin position="67"/>
        <end position="84"/>
    </location>
</feature>